<comment type="caution">
    <text evidence="1">The sequence shown here is derived from an EMBL/GenBank/DDBJ whole genome shotgun (WGS) entry which is preliminary data.</text>
</comment>
<dbReference type="Proteomes" id="UP001517376">
    <property type="component" value="Unassembled WGS sequence"/>
</dbReference>
<dbReference type="InterPro" id="IPR006944">
    <property type="entry name" value="Phage/GTA_portal"/>
</dbReference>
<reference evidence="2" key="1">
    <citation type="submission" date="2020-01" db="EMBL/GenBank/DDBJ databases">
        <title>Sphingomonas sp. strain CSW-10.</title>
        <authorList>
            <person name="Chen W.-M."/>
        </authorList>
    </citation>
    <scope>NUCLEOTIDE SEQUENCE [LARGE SCALE GENOMIC DNA]</scope>
    <source>
        <strain evidence="2">CCP-1</strain>
    </source>
</reference>
<accession>A0ABW9Y0B4</accession>
<evidence type="ECO:0000313" key="2">
    <source>
        <dbReference type="Proteomes" id="UP001517376"/>
    </source>
</evidence>
<dbReference type="InterPro" id="IPR006427">
    <property type="entry name" value="Portal_HK97"/>
</dbReference>
<gene>
    <name evidence="1" type="ORF">GU920_00145</name>
</gene>
<dbReference type="NCBIfam" id="TIGR01537">
    <property type="entry name" value="portal_HK97"/>
    <property type="match status" value="1"/>
</dbReference>
<organism evidence="1 2">
    <name type="scientific">Paragemmobacter ruber</name>
    <dbReference type="NCBI Taxonomy" id="1985673"/>
    <lineage>
        <taxon>Bacteria</taxon>
        <taxon>Pseudomonadati</taxon>
        <taxon>Pseudomonadota</taxon>
        <taxon>Alphaproteobacteria</taxon>
        <taxon>Rhodobacterales</taxon>
        <taxon>Paracoccaceae</taxon>
        <taxon>Paragemmobacter</taxon>
    </lineage>
</organism>
<evidence type="ECO:0000313" key="1">
    <source>
        <dbReference type="EMBL" id="NBE05938.1"/>
    </source>
</evidence>
<sequence>MRLMERMFGGAALRRAPVAAPAVARAEPVLRASSAPPAGATEAGFSSLILGQSRVKSLPPVSPRTAERHATVFACGNVIAGDLMKVPLLVWQRNRDGTEAAVEGHPLTYLLNTEASPGVPATAMRYALVYAFAIRGRSYAYAPRDGAGELELVEVLHPDLVAERRTGRDRFYSFTDGAEVQRTVAARQMVHLRYMAEDGWTGRSPLQVAAESVGLALAGQEAAARSASGTHMRAFVKMDDYFEDEEAATRSALRVRGQLNDPDANGIPLLEKGEIKSLDLSAADQELLASRKFDREQIAAIYRVTPSKLQMLEFGVKANGQQQAIDHKTDCLLHWGGLAAAFMAQTLLTPAERAAGMTLVHDWDALMEPTMVEAHNAIKVAVGGPIMTPNEGRKMRGLPPVPGGNVLYPPANMTADAGALAGAGDGNGGNE</sequence>
<protein>
    <submittedName>
        <fullName evidence="1">Phage portal protein</fullName>
    </submittedName>
</protein>
<name>A0ABW9Y0B4_9RHOB</name>
<dbReference type="EMBL" id="JAAATW010000001">
    <property type="protein sequence ID" value="NBE05938.1"/>
    <property type="molecule type" value="Genomic_DNA"/>
</dbReference>
<keyword evidence="2" id="KW-1185">Reference proteome</keyword>
<dbReference type="RefSeq" id="WP_161764768.1">
    <property type="nucleotide sequence ID" value="NZ_JAAATW010000001.1"/>
</dbReference>
<dbReference type="Pfam" id="PF04860">
    <property type="entry name" value="Phage_portal"/>
    <property type="match status" value="1"/>
</dbReference>
<proteinExistence type="predicted"/>